<dbReference type="InterPro" id="IPR011032">
    <property type="entry name" value="GroES-like_sf"/>
</dbReference>
<dbReference type="PANTHER" id="PTHR43350">
    <property type="entry name" value="NAD-DEPENDENT ALCOHOL DEHYDROGENASE"/>
    <property type="match status" value="1"/>
</dbReference>
<evidence type="ECO:0000256" key="3">
    <source>
        <dbReference type="ARBA" id="ARBA00022723"/>
    </source>
</evidence>
<dbReference type="InterPro" id="IPR036291">
    <property type="entry name" value="NAD(P)-bd_dom_sf"/>
</dbReference>
<dbReference type="CDD" id="cd08242">
    <property type="entry name" value="MDR_like"/>
    <property type="match status" value="1"/>
</dbReference>
<evidence type="ECO:0000256" key="5">
    <source>
        <dbReference type="ARBA" id="ARBA00023002"/>
    </source>
</evidence>
<organism evidence="7 8">
    <name type="scientific">Eiseniibacteriota bacterium</name>
    <dbReference type="NCBI Taxonomy" id="2212470"/>
    <lineage>
        <taxon>Bacteria</taxon>
        <taxon>Candidatus Eiseniibacteriota</taxon>
    </lineage>
</organism>
<proteinExistence type="inferred from homology"/>
<comment type="cofactor">
    <cofactor evidence="1">
        <name>Zn(2+)</name>
        <dbReference type="ChEBI" id="CHEBI:29105"/>
    </cofactor>
</comment>
<feature type="domain" description="Alcohol dehydrogenase-like N-terminal" evidence="6">
    <location>
        <begin position="30"/>
        <end position="141"/>
    </location>
</feature>
<dbReference type="InterPro" id="IPR013154">
    <property type="entry name" value="ADH-like_N"/>
</dbReference>
<keyword evidence="3" id="KW-0479">Metal-binding</keyword>
<keyword evidence="4" id="KW-0862">Zinc</keyword>
<dbReference type="EMBL" id="JAHJDP010000042">
    <property type="protein sequence ID" value="MBU2690962.1"/>
    <property type="molecule type" value="Genomic_DNA"/>
</dbReference>
<dbReference type="GO" id="GO:0016491">
    <property type="term" value="F:oxidoreductase activity"/>
    <property type="evidence" value="ECO:0007669"/>
    <property type="project" value="UniProtKB-KW"/>
</dbReference>
<reference evidence="7" key="1">
    <citation type="submission" date="2021-05" db="EMBL/GenBank/DDBJ databases">
        <title>Energy efficiency and biological interactions define the core microbiome of deep oligotrophic groundwater.</title>
        <authorList>
            <person name="Mehrshad M."/>
            <person name="Lopez-Fernandez M."/>
            <person name="Bell E."/>
            <person name="Bernier-Latmani R."/>
            <person name="Bertilsson S."/>
            <person name="Dopson M."/>
        </authorList>
    </citation>
    <scope>NUCLEOTIDE SEQUENCE</scope>
    <source>
        <strain evidence="7">Modern_marine.mb.64</strain>
    </source>
</reference>
<name>A0A948RWR3_UNCEI</name>
<evidence type="ECO:0000256" key="2">
    <source>
        <dbReference type="ARBA" id="ARBA00008072"/>
    </source>
</evidence>
<dbReference type="GO" id="GO:0046872">
    <property type="term" value="F:metal ion binding"/>
    <property type="evidence" value="ECO:0007669"/>
    <property type="project" value="UniProtKB-KW"/>
</dbReference>
<dbReference type="Pfam" id="PF08240">
    <property type="entry name" value="ADH_N"/>
    <property type="match status" value="1"/>
</dbReference>
<dbReference type="Proteomes" id="UP000777784">
    <property type="component" value="Unassembled WGS sequence"/>
</dbReference>
<accession>A0A948RWR3</accession>
<dbReference type="SUPFAM" id="SSF51735">
    <property type="entry name" value="NAD(P)-binding Rossmann-fold domains"/>
    <property type="match status" value="1"/>
</dbReference>
<dbReference type="Gene3D" id="3.90.180.10">
    <property type="entry name" value="Medium-chain alcohol dehydrogenases, catalytic domain"/>
    <property type="match status" value="1"/>
</dbReference>
<comment type="similarity">
    <text evidence="2">Belongs to the zinc-containing alcohol dehydrogenase family.</text>
</comment>
<evidence type="ECO:0000256" key="1">
    <source>
        <dbReference type="ARBA" id="ARBA00001947"/>
    </source>
</evidence>
<keyword evidence="5" id="KW-0560">Oxidoreductase</keyword>
<evidence type="ECO:0000313" key="7">
    <source>
        <dbReference type="EMBL" id="MBU2690962.1"/>
    </source>
</evidence>
<evidence type="ECO:0000313" key="8">
    <source>
        <dbReference type="Proteomes" id="UP000777784"/>
    </source>
</evidence>
<dbReference type="AlphaFoldDB" id="A0A948RWR3"/>
<dbReference type="SUPFAM" id="SSF50129">
    <property type="entry name" value="GroES-like"/>
    <property type="match status" value="1"/>
</dbReference>
<dbReference type="Gene3D" id="3.40.50.720">
    <property type="entry name" value="NAD(P)-binding Rossmann-like Domain"/>
    <property type="match status" value="1"/>
</dbReference>
<sequence>MSTQKQRMTALYFDGTQLHLEKVPIPTPAPGEVLLKVSLAGVCATDLEITRGYMDFTGVLGHEFVGRVVKTGKPLLGGEDDVFRKGQRVAGEINLPCHRCPMCRKGFPNHCYKRTVLGIAGKDGVFARYVTLPATNLYPIPPSVPDEKAVFTEPLAAALRILEQVVIEPSTRVLVVGDGRLGILNAMVLSRMSRHVTLVGRHPNKMALIEPYGVKTMPVSKAGKLRRSFAVTVDASGDPKGWEFALTKLQPRGVLVVKTTTHQSRIWNPAPLVIDEIIVVGSRCGPFDDALEWLEDELIDPTPLITERYTLAEGLKAMDHAARPDALKILIKP</sequence>
<evidence type="ECO:0000259" key="6">
    <source>
        <dbReference type="Pfam" id="PF08240"/>
    </source>
</evidence>
<comment type="caution">
    <text evidence="7">The sequence shown here is derived from an EMBL/GenBank/DDBJ whole genome shotgun (WGS) entry which is preliminary data.</text>
</comment>
<evidence type="ECO:0000256" key="4">
    <source>
        <dbReference type="ARBA" id="ARBA00022833"/>
    </source>
</evidence>
<protein>
    <submittedName>
        <fullName evidence="7">Alcohol dehydrogenase catalytic domain-containing protein</fullName>
    </submittedName>
</protein>
<dbReference type="PANTHER" id="PTHR43350:SF2">
    <property type="entry name" value="GROES-LIKE ZINC-BINDING ALCOHOL DEHYDROGENASE FAMILY PROTEIN"/>
    <property type="match status" value="1"/>
</dbReference>
<gene>
    <name evidence="7" type="ORF">KJ970_08535</name>
</gene>